<dbReference type="SMART" id="SM00408">
    <property type="entry name" value="IGc2"/>
    <property type="match status" value="2"/>
</dbReference>
<evidence type="ECO:0000256" key="4">
    <source>
        <dbReference type="ARBA" id="ARBA00023319"/>
    </source>
</evidence>
<dbReference type="FunFam" id="2.60.40.10:FF:000032">
    <property type="entry name" value="palladin isoform X1"/>
    <property type="match status" value="1"/>
</dbReference>
<sequence>MFACIVFLSLLVTVHAVSRPPRIYNQPDDNVYYKAGEKVELPCEADGEPKPSFEWTRNDITYSPKDEDGLIDRVLQAGTLVFYSPEDKDEGIYQCFAKNDFGRSASKKVNLRQAKLASFAFARPTYHTPLLGRPYTLSCVPPESVPPPSVFWITKTAQGGYNVVNYDSRVSVDREYRLRITNVKREDFNGGNPYACMALNTIARGNSQGPLHYITPIGVTEDFMKVEYFWSDQDDRVGLLGSTFTIKCIFSG</sequence>
<dbReference type="STRING" id="6526.A0A2C9L990"/>
<feature type="domain" description="Ig-like" evidence="6">
    <location>
        <begin position="21"/>
        <end position="110"/>
    </location>
</feature>
<reference evidence="7" key="1">
    <citation type="submission" date="2020-05" db="UniProtKB">
        <authorList>
            <consortium name="EnsemblMetazoa"/>
        </authorList>
    </citation>
    <scope>IDENTIFICATION</scope>
    <source>
        <strain evidence="7">BB02</strain>
    </source>
</reference>
<feature type="signal peptide" evidence="5">
    <location>
        <begin position="1"/>
        <end position="16"/>
    </location>
</feature>
<dbReference type="Gene3D" id="2.60.40.10">
    <property type="entry name" value="Immunoglobulins"/>
    <property type="match status" value="2"/>
</dbReference>
<dbReference type="InterPro" id="IPR013783">
    <property type="entry name" value="Ig-like_fold"/>
</dbReference>
<dbReference type="VEuPathDB" id="VectorBase:BGLB028357"/>
<dbReference type="InterPro" id="IPR007110">
    <property type="entry name" value="Ig-like_dom"/>
</dbReference>
<accession>A0A2C9L990</accession>
<keyword evidence="4" id="KW-0393">Immunoglobulin domain</keyword>
<evidence type="ECO:0000256" key="1">
    <source>
        <dbReference type="ARBA" id="ARBA00022729"/>
    </source>
</evidence>
<evidence type="ECO:0000256" key="5">
    <source>
        <dbReference type="SAM" id="SignalP"/>
    </source>
</evidence>
<keyword evidence="1 5" id="KW-0732">Signal</keyword>
<dbReference type="Pfam" id="PF13927">
    <property type="entry name" value="Ig_3"/>
    <property type="match status" value="1"/>
</dbReference>
<evidence type="ECO:0000256" key="2">
    <source>
        <dbReference type="ARBA" id="ARBA00022737"/>
    </source>
</evidence>
<evidence type="ECO:0000259" key="6">
    <source>
        <dbReference type="PROSITE" id="PS50835"/>
    </source>
</evidence>
<dbReference type="InterPro" id="IPR036179">
    <property type="entry name" value="Ig-like_dom_sf"/>
</dbReference>
<name>A0A2C9L990_BIOGL</name>
<gene>
    <name evidence="7" type="primary">106054080</name>
</gene>
<organism evidence="7 8">
    <name type="scientific">Biomphalaria glabrata</name>
    <name type="common">Bloodfluke planorb</name>
    <name type="synonym">Freshwater snail</name>
    <dbReference type="NCBI Taxonomy" id="6526"/>
    <lineage>
        <taxon>Eukaryota</taxon>
        <taxon>Metazoa</taxon>
        <taxon>Spiralia</taxon>
        <taxon>Lophotrochozoa</taxon>
        <taxon>Mollusca</taxon>
        <taxon>Gastropoda</taxon>
        <taxon>Heterobranchia</taxon>
        <taxon>Euthyneura</taxon>
        <taxon>Panpulmonata</taxon>
        <taxon>Hygrophila</taxon>
        <taxon>Lymnaeoidea</taxon>
        <taxon>Planorbidae</taxon>
        <taxon>Biomphalaria</taxon>
    </lineage>
</organism>
<dbReference type="PANTHER" id="PTHR12231">
    <property type="entry name" value="CTX-RELATED TYPE I TRANSMEMBRANE PROTEIN"/>
    <property type="match status" value="1"/>
</dbReference>
<feature type="chain" id="PRO_5013084421" description="Ig-like domain-containing protein" evidence="5">
    <location>
        <begin position="17"/>
        <end position="252"/>
    </location>
</feature>
<keyword evidence="3" id="KW-1015">Disulfide bond</keyword>
<dbReference type="KEGG" id="bgt:106054080"/>
<evidence type="ECO:0000256" key="3">
    <source>
        <dbReference type="ARBA" id="ARBA00023157"/>
    </source>
</evidence>
<proteinExistence type="predicted"/>
<dbReference type="AlphaFoldDB" id="A0A2C9L990"/>
<dbReference type="GO" id="GO:0043005">
    <property type="term" value="C:neuron projection"/>
    <property type="evidence" value="ECO:0007669"/>
    <property type="project" value="TreeGrafter"/>
</dbReference>
<dbReference type="VEuPathDB" id="VectorBase:BGLAX_034545"/>
<dbReference type="InterPro" id="IPR051170">
    <property type="entry name" value="Neural/epithelial_adhesion"/>
</dbReference>
<dbReference type="PANTHER" id="PTHR12231:SF253">
    <property type="entry name" value="DPR-INTERACTING PROTEIN ETA, ISOFORM B-RELATED"/>
    <property type="match status" value="1"/>
</dbReference>
<evidence type="ECO:0000313" key="8">
    <source>
        <dbReference type="Proteomes" id="UP000076420"/>
    </source>
</evidence>
<feature type="domain" description="Ig-like" evidence="6">
    <location>
        <begin position="132"/>
        <end position="212"/>
    </location>
</feature>
<protein>
    <recommendedName>
        <fullName evidence="6">Ig-like domain-containing protein</fullName>
    </recommendedName>
</protein>
<dbReference type="EnsemblMetazoa" id="BGLB028357-RA">
    <property type="protein sequence ID" value="BGLB028357-PA"/>
    <property type="gene ID" value="BGLB028357"/>
</dbReference>
<dbReference type="InterPro" id="IPR003598">
    <property type="entry name" value="Ig_sub2"/>
</dbReference>
<keyword evidence="2" id="KW-0677">Repeat</keyword>
<evidence type="ECO:0000313" key="7">
    <source>
        <dbReference type="EnsemblMetazoa" id="BGLB028357-PA"/>
    </source>
</evidence>
<dbReference type="SUPFAM" id="SSF48726">
    <property type="entry name" value="Immunoglobulin"/>
    <property type="match status" value="2"/>
</dbReference>
<dbReference type="SMART" id="SM00409">
    <property type="entry name" value="IG"/>
    <property type="match status" value="2"/>
</dbReference>
<dbReference type="Proteomes" id="UP000076420">
    <property type="component" value="Unassembled WGS sequence"/>
</dbReference>
<dbReference type="PROSITE" id="PS50835">
    <property type="entry name" value="IG_LIKE"/>
    <property type="match status" value="2"/>
</dbReference>
<dbReference type="InterPro" id="IPR003599">
    <property type="entry name" value="Ig_sub"/>
</dbReference>